<dbReference type="Pfam" id="PF00575">
    <property type="entry name" value="S1"/>
    <property type="match status" value="1"/>
</dbReference>
<evidence type="ECO:0000259" key="10">
    <source>
        <dbReference type="PROSITE" id="PS50126"/>
    </source>
</evidence>
<feature type="compositionally biased region" description="Gly residues" evidence="9">
    <location>
        <begin position="815"/>
        <end position="827"/>
    </location>
</feature>
<dbReference type="GO" id="GO:0006396">
    <property type="term" value="P:RNA processing"/>
    <property type="evidence" value="ECO:0007669"/>
    <property type="project" value="InterPro"/>
</dbReference>
<feature type="binding site" evidence="8">
    <location>
        <position position="508"/>
    </location>
    <ligand>
        <name>Mg(2+)</name>
        <dbReference type="ChEBI" id="CHEBI:18420"/>
    </ligand>
</feature>
<dbReference type="SMART" id="SM00322">
    <property type="entry name" value="KH"/>
    <property type="match status" value="1"/>
</dbReference>
<gene>
    <name evidence="8" type="primary">pnp</name>
    <name evidence="11" type="ORF">AVDCRST_MAG76-2828</name>
</gene>
<dbReference type="SUPFAM" id="SSF54791">
    <property type="entry name" value="Eukaryotic type KH-domain (KH-domain type I)"/>
    <property type="match status" value="1"/>
</dbReference>
<accession>A0A6J4IUM5</accession>
<evidence type="ECO:0000256" key="4">
    <source>
        <dbReference type="ARBA" id="ARBA00022695"/>
    </source>
</evidence>
<dbReference type="InterPro" id="IPR036345">
    <property type="entry name" value="ExoRNase_PH_dom2_sf"/>
</dbReference>
<comment type="function">
    <text evidence="8">Involved in mRNA degradation. Catalyzes the phosphorolysis of single-stranded polyribonucleotides processively in the 3'- to 5'-direction.</text>
</comment>
<keyword evidence="2 8" id="KW-0963">Cytoplasm</keyword>
<sequence length="827" mass="87140">MADPISVSAPISGTDQTLSFETGKLAIQSQGAVVAQLGRTTVLVTANASAPREGIDFFPLTVDVEERMYAAGKIPGSFFRREGRPSDAAVLTCRLIDRPLRPSFAKGYRGETQVVATVIGADQENPHDVLAINGASAALMLSGIPFEGPIGAVRIGYSQDGEWLPHVTYQEGDQCTFELVVAGREIAGEIAIMMVEAGGTEKAWDYYLAGAPKVTEEAIAAGLEESKTWIRESIRLQHELVKAAGTSEPFVWDPVVDYTDDVAAAVEQVGVDRINAAAGISTRNEREAALSAAGREIAAELAASDPALEGREKEIKAAVRSLTKKLVRKRIISEGVRIDGRGLRDIRPVSAEVGIIPTAHGSGLFQRGETQVLNVLTLGMPRMDQLLDTLGIEDKKRYMHHYNMPPSANGETGRVGSAKRREIGHGLLAERALLPVVPSMEEFPYALRLVSEVLSSNGSTSMGSVCASTLALMDAGVPVKSPVAGIAMGLINEGDEFVTLTDILGAEDAFGDMDFKVAGTAEFVTALQLDTKIDGLPAEVLAAALQQAREARLSILGVMANTISDPRSEVNETAPKIVSFEIPMDKIGEVIGPKGKVINLIQQETGADVNVDDDGVVGTVTIGSKDGVAVAEARTRIEQILDPPRAEVGDVYPGKVVNITKFGAFINILPGRDGLLHISKMGGGKRIERVEDVLELGGSVEVKVDDIDPNGKVSLSLATPLAVPEGTPGASSARPERSERPERSDRPSGGGRRGTFATPNEAPPAETGTTKVASFESDFEAELAGELGDLGPAEAPSEGGSRSGGDGPRRNRSRSGGGGRGGRGGRD</sequence>
<evidence type="ECO:0000256" key="6">
    <source>
        <dbReference type="ARBA" id="ARBA00022842"/>
    </source>
</evidence>
<keyword evidence="6 8" id="KW-0460">Magnesium</keyword>
<dbReference type="GO" id="GO:0000287">
    <property type="term" value="F:magnesium ion binding"/>
    <property type="evidence" value="ECO:0007669"/>
    <property type="project" value="UniProtKB-UniRule"/>
</dbReference>
<keyword evidence="5 8" id="KW-0479">Metal-binding</keyword>
<dbReference type="AlphaFoldDB" id="A0A6J4IUM5"/>
<dbReference type="GO" id="GO:0000175">
    <property type="term" value="F:3'-5'-RNA exonuclease activity"/>
    <property type="evidence" value="ECO:0007669"/>
    <property type="project" value="TreeGrafter"/>
</dbReference>
<dbReference type="NCBIfam" id="TIGR03591">
    <property type="entry name" value="polynuc_phos"/>
    <property type="match status" value="1"/>
</dbReference>
<dbReference type="InterPro" id="IPR004087">
    <property type="entry name" value="KH_dom"/>
</dbReference>
<dbReference type="FunFam" id="3.30.1370.10:FF:000001">
    <property type="entry name" value="Polyribonucleotide nucleotidyltransferase"/>
    <property type="match status" value="1"/>
</dbReference>
<reference evidence="11" key="1">
    <citation type="submission" date="2020-02" db="EMBL/GenBank/DDBJ databases">
        <authorList>
            <person name="Meier V. D."/>
        </authorList>
    </citation>
    <scope>NUCLEOTIDE SEQUENCE</scope>
    <source>
        <strain evidence="11">AVDCRST_MAG76</strain>
    </source>
</reference>
<proteinExistence type="inferred from homology"/>
<dbReference type="Pfam" id="PF00013">
    <property type="entry name" value="KH_1"/>
    <property type="match status" value="1"/>
</dbReference>
<evidence type="ECO:0000256" key="9">
    <source>
        <dbReference type="SAM" id="MobiDB-lite"/>
    </source>
</evidence>
<dbReference type="InterPro" id="IPR015848">
    <property type="entry name" value="PNPase_PH_RNA-bd_bac/org-type"/>
</dbReference>
<evidence type="ECO:0000313" key="11">
    <source>
        <dbReference type="EMBL" id="CAA9261125.1"/>
    </source>
</evidence>
<dbReference type="NCBIfam" id="NF008805">
    <property type="entry name" value="PRK11824.1"/>
    <property type="match status" value="1"/>
</dbReference>
<dbReference type="PANTHER" id="PTHR11252">
    <property type="entry name" value="POLYRIBONUCLEOTIDE NUCLEOTIDYLTRANSFERASE"/>
    <property type="match status" value="1"/>
</dbReference>
<dbReference type="GO" id="GO:0005829">
    <property type="term" value="C:cytosol"/>
    <property type="evidence" value="ECO:0007669"/>
    <property type="project" value="TreeGrafter"/>
</dbReference>
<name>A0A6J4IUM5_9ACTN</name>
<dbReference type="FunFam" id="3.30.230.70:FF:000001">
    <property type="entry name" value="Polyribonucleotide nucleotidyltransferase"/>
    <property type="match status" value="1"/>
</dbReference>
<keyword evidence="7 8" id="KW-0694">RNA-binding</keyword>
<feature type="region of interest" description="Disordered" evidence="9">
    <location>
        <begin position="718"/>
        <end position="827"/>
    </location>
</feature>
<evidence type="ECO:0000256" key="1">
    <source>
        <dbReference type="ARBA" id="ARBA00007404"/>
    </source>
</evidence>
<dbReference type="SMART" id="SM00316">
    <property type="entry name" value="S1"/>
    <property type="match status" value="1"/>
</dbReference>
<dbReference type="InterPro" id="IPR036456">
    <property type="entry name" value="PNPase_PH_RNA-bd_sf"/>
</dbReference>
<dbReference type="PANTHER" id="PTHR11252:SF0">
    <property type="entry name" value="POLYRIBONUCLEOTIDE NUCLEOTIDYLTRANSFERASE 1, MITOCHONDRIAL"/>
    <property type="match status" value="1"/>
</dbReference>
<dbReference type="CDD" id="cd02393">
    <property type="entry name" value="KH-I_PNPase"/>
    <property type="match status" value="1"/>
</dbReference>
<keyword evidence="3 8" id="KW-0808">Transferase</keyword>
<comment type="cofactor">
    <cofactor evidence="8">
        <name>Mg(2+)</name>
        <dbReference type="ChEBI" id="CHEBI:18420"/>
    </cofactor>
</comment>
<evidence type="ECO:0000256" key="8">
    <source>
        <dbReference type="HAMAP-Rule" id="MF_01595"/>
    </source>
</evidence>
<dbReference type="InterPro" id="IPR004088">
    <property type="entry name" value="KH_dom_type_1"/>
</dbReference>
<dbReference type="PROSITE" id="PS50126">
    <property type="entry name" value="S1"/>
    <property type="match status" value="1"/>
</dbReference>
<evidence type="ECO:0000256" key="3">
    <source>
        <dbReference type="ARBA" id="ARBA00022679"/>
    </source>
</evidence>
<feature type="compositionally biased region" description="Basic and acidic residues" evidence="9">
    <location>
        <begin position="734"/>
        <end position="746"/>
    </location>
</feature>
<dbReference type="GO" id="GO:0006402">
    <property type="term" value="P:mRNA catabolic process"/>
    <property type="evidence" value="ECO:0007669"/>
    <property type="project" value="UniProtKB-UniRule"/>
</dbReference>
<feature type="domain" description="S1 motif" evidence="10">
    <location>
        <begin position="649"/>
        <end position="718"/>
    </location>
</feature>
<dbReference type="FunFam" id="3.30.230.70:FF:000002">
    <property type="entry name" value="Polyribonucleotide nucleotidyltransferase"/>
    <property type="match status" value="1"/>
</dbReference>
<dbReference type="EMBL" id="CADCSZ010000170">
    <property type="protein sequence ID" value="CAA9261125.1"/>
    <property type="molecule type" value="Genomic_DNA"/>
</dbReference>
<keyword evidence="4 8" id="KW-0548">Nucleotidyltransferase</keyword>
<organism evidence="11">
    <name type="scientific">uncultured Acidimicrobiales bacterium</name>
    <dbReference type="NCBI Taxonomy" id="310071"/>
    <lineage>
        <taxon>Bacteria</taxon>
        <taxon>Bacillati</taxon>
        <taxon>Actinomycetota</taxon>
        <taxon>Acidimicrobiia</taxon>
        <taxon>Acidimicrobiales</taxon>
        <taxon>environmental samples</taxon>
    </lineage>
</organism>
<evidence type="ECO:0000256" key="2">
    <source>
        <dbReference type="ARBA" id="ARBA00022490"/>
    </source>
</evidence>
<dbReference type="Pfam" id="PF01138">
    <property type="entry name" value="RNase_PH"/>
    <property type="match status" value="2"/>
</dbReference>
<dbReference type="SUPFAM" id="SSF54211">
    <property type="entry name" value="Ribosomal protein S5 domain 2-like"/>
    <property type="match status" value="2"/>
</dbReference>
<dbReference type="EC" id="2.7.7.8" evidence="8"/>
<evidence type="ECO:0000256" key="5">
    <source>
        <dbReference type="ARBA" id="ARBA00022723"/>
    </source>
</evidence>
<dbReference type="InterPro" id="IPR001247">
    <property type="entry name" value="ExoRNase_PH_dom1"/>
</dbReference>
<dbReference type="InterPro" id="IPR027408">
    <property type="entry name" value="PNPase/RNase_PH_dom_sf"/>
</dbReference>
<dbReference type="Pfam" id="PF03726">
    <property type="entry name" value="PNPase"/>
    <property type="match status" value="1"/>
</dbReference>
<dbReference type="InterPro" id="IPR003029">
    <property type="entry name" value="S1_domain"/>
</dbReference>
<dbReference type="Gene3D" id="2.40.50.140">
    <property type="entry name" value="Nucleic acid-binding proteins"/>
    <property type="match status" value="1"/>
</dbReference>
<dbReference type="SUPFAM" id="SSF55666">
    <property type="entry name" value="Ribonuclease PH domain 2-like"/>
    <property type="match status" value="2"/>
</dbReference>
<protein>
    <recommendedName>
        <fullName evidence="8">Polyribonucleotide nucleotidyltransferase</fullName>
        <ecNumber evidence="8">2.7.7.8</ecNumber>
    </recommendedName>
    <alternativeName>
        <fullName evidence="8">Polynucleotide phosphorylase</fullName>
        <shortName evidence="8">PNPase</shortName>
    </alternativeName>
</protein>
<dbReference type="SUPFAM" id="SSF46915">
    <property type="entry name" value="Polynucleotide phosphorylase/guanosine pentaphosphate synthase (PNPase/GPSI), domain 3"/>
    <property type="match status" value="1"/>
</dbReference>
<dbReference type="PROSITE" id="PS50084">
    <property type="entry name" value="KH_TYPE_1"/>
    <property type="match status" value="1"/>
</dbReference>
<dbReference type="CDD" id="cd11364">
    <property type="entry name" value="RNase_PH_PNPase_2"/>
    <property type="match status" value="1"/>
</dbReference>
<dbReference type="SUPFAM" id="SSF50249">
    <property type="entry name" value="Nucleic acid-binding proteins"/>
    <property type="match status" value="1"/>
</dbReference>
<comment type="subcellular location">
    <subcellularLocation>
        <location evidence="8">Cytoplasm</location>
    </subcellularLocation>
</comment>
<dbReference type="InterPro" id="IPR012340">
    <property type="entry name" value="NA-bd_OB-fold"/>
</dbReference>
<dbReference type="InterPro" id="IPR020568">
    <property type="entry name" value="Ribosomal_Su5_D2-typ_SF"/>
</dbReference>
<dbReference type="Gene3D" id="3.30.230.70">
    <property type="entry name" value="GHMP Kinase, N-terminal domain"/>
    <property type="match status" value="2"/>
</dbReference>
<comment type="similarity">
    <text evidence="1 8">Belongs to the polyribonucleotide nucleotidyltransferase family.</text>
</comment>
<dbReference type="GO" id="GO:0003723">
    <property type="term" value="F:RNA binding"/>
    <property type="evidence" value="ECO:0007669"/>
    <property type="project" value="UniProtKB-UniRule"/>
</dbReference>
<feature type="binding site" evidence="8">
    <location>
        <position position="514"/>
    </location>
    <ligand>
        <name>Mg(2+)</name>
        <dbReference type="ChEBI" id="CHEBI:18420"/>
    </ligand>
</feature>
<dbReference type="Gene3D" id="3.30.1370.10">
    <property type="entry name" value="K Homology domain, type 1"/>
    <property type="match status" value="1"/>
</dbReference>
<dbReference type="GO" id="GO:0004654">
    <property type="term" value="F:polyribonucleotide nucleotidyltransferase activity"/>
    <property type="evidence" value="ECO:0007669"/>
    <property type="project" value="UniProtKB-UniRule"/>
</dbReference>
<dbReference type="InterPro" id="IPR012162">
    <property type="entry name" value="PNPase"/>
</dbReference>
<dbReference type="HAMAP" id="MF_01595">
    <property type="entry name" value="PNPase"/>
    <property type="match status" value="1"/>
</dbReference>
<comment type="catalytic activity">
    <reaction evidence="8">
        <text>RNA(n+1) + phosphate = RNA(n) + a ribonucleoside 5'-diphosphate</text>
        <dbReference type="Rhea" id="RHEA:22096"/>
        <dbReference type="Rhea" id="RHEA-COMP:14527"/>
        <dbReference type="Rhea" id="RHEA-COMP:17342"/>
        <dbReference type="ChEBI" id="CHEBI:43474"/>
        <dbReference type="ChEBI" id="CHEBI:57930"/>
        <dbReference type="ChEBI" id="CHEBI:140395"/>
        <dbReference type="EC" id="2.7.7.8"/>
    </reaction>
</comment>
<evidence type="ECO:0000256" key="7">
    <source>
        <dbReference type="ARBA" id="ARBA00022884"/>
    </source>
</evidence>
<dbReference type="InterPro" id="IPR036612">
    <property type="entry name" value="KH_dom_type_1_sf"/>
</dbReference>